<keyword evidence="6 13" id="KW-0479">Metal-binding</keyword>
<evidence type="ECO:0000256" key="13">
    <source>
        <dbReference type="PIRNR" id="PIRNR000047"/>
    </source>
</evidence>
<dbReference type="Proteomes" id="UP001208570">
    <property type="component" value="Unassembled WGS sequence"/>
</dbReference>
<name>A0AAD9NCU9_9ANNE</name>
<evidence type="ECO:0000256" key="1">
    <source>
        <dbReference type="ARBA" id="ARBA00001971"/>
    </source>
</evidence>
<dbReference type="GO" id="GO:0020037">
    <property type="term" value="F:heme binding"/>
    <property type="evidence" value="ECO:0007669"/>
    <property type="project" value="InterPro"/>
</dbReference>
<sequence>MELWRFLLNVFIPDKYVFMIGIVTVVTLIIYRRHIPNKQPPCYGGWIPWLGCAIEFGKCPLYFIEECRKKLGPVFTLKVAGSRLTFITEPEDYRNFFTSRNVDFQKAVQEPVEKTASIPQESFHENHTRMHDTIKWNLAQSNLGPFFQRIRNKFNEGFHQWNKTGEADLNSFIRGTMYKAVLDNLFGDYVLPTSPEDDFKLLESHFVKFDEDFEDWSTSKQWLLNLLKNTIINMKNEENTSNDQTLFSKVVKNVKGPHAANFAMLLMWASLANAIPMTFWTVAFILWNQDVLDKVKREIRETLGNNNGKANSCELTENDLNRLPYIKRCVLEAIRLRSPGVITRGVKEPLHVKGYTIPVGDLLMLSPYWTHHNPKYFPNPECFNPDRWLSIDPERSTFMDGFVAFGHGRYQCPGRWFAVMEIHLFVVLLFNTFDITPLDPFPRHSPLHLVGSQQPETAMRVKYTRIIKDIV</sequence>
<dbReference type="PANTHER" id="PTHR24304">
    <property type="entry name" value="CYTOCHROME P450 FAMILY 7"/>
    <property type="match status" value="1"/>
</dbReference>
<dbReference type="PRINTS" id="PR00465">
    <property type="entry name" value="EP450IV"/>
</dbReference>
<evidence type="ECO:0000256" key="4">
    <source>
        <dbReference type="ARBA" id="ARBA00010617"/>
    </source>
</evidence>
<proteinExistence type="inferred from homology"/>
<evidence type="ECO:0000256" key="10">
    <source>
        <dbReference type="ARBA" id="ARBA00023098"/>
    </source>
</evidence>
<evidence type="ECO:0000256" key="9">
    <source>
        <dbReference type="ARBA" id="ARBA00023004"/>
    </source>
</evidence>
<keyword evidence="8" id="KW-0560">Oxidoreductase</keyword>
<evidence type="ECO:0000256" key="14">
    <source>
        <dbReference type="PIRSR" id="PIRSR000047-1"/>
    </source>
</evidence>
<keyword evidence="12" id="KW-0753">Steroid metabolism</keyword>
<feature type="binding site" description="axial binding residue" evidence="14">
    <location>
        <position position="412"/>
    </location>
    <ligand>
        <name>heme</name>
        <dbReference type="ChEBI" id="CHEBI:30413"/>
    </ligand>
    <ligandPart>
        <name>Fe</name>
        <dbReference type="ChEBI" id="CHEBI:18248"/>
    </ligandPart>
</feature>
<dbReference type="PIRSF" id="PIRSF000047">
    <property type="entry name" value="Cytochrome_CYPVIIA1"/>
    <property type="match status" value="1"/>
</dbReference>
<keyword evidence="16" id="KW-1133">Transmembrane helix</keyword>
<dbReference type="InterPro" id="IPR036396">
    <property type="entry name" value="Cyt_P450_sf"/>
</dbReference>
<dbReference type="InterPro" id="IPR002403">
    <property type="entry name" value="Cyt_P450_E_grp-IV"/>
</dbReference>
<evidence type="ECO:0000256" key="12">
    <source>
        <dbReference type="ARBA" id="ARBA00023221"/>
    </source>
</evidence>
<feature type="transmembrane region" description="Helical" evidence="16">
    <location>
        <begin position="262"/>
        <end position="287"/>
    </location>
</feature>
<evidence type="ECO:0000256" key="7">
    <source>
        <dbReference type="ARBA" id="ARBA00022824"/>
    </source>
</evidence>
<keyword evidence="16" id="KW-0812">Transmembrane</keyword>
<evidence type="ECO:0000256" key="16">
    <source>
        <dbReference type="SAM" id="Phobius"/>
    </source>
</evidence>
<comment type="subcellular location">
    <subcellularLocation>
        <location evidence="2 13">Endoplasmic reticulum membrane</location>
    </subcellularLocation>
</comment>
<keyword evidence="5 13" id="KW-0349">Heme</keyword>
<evidence type="ECO:0000256" key="15">
    <source>
        <dbReference type="PIRSR" id="PIRSR000047-2"/>
    </source>
</evidence>
<dbReference type="InterPro" id="IPR024204">
    <property type="entry name" value="Cyt_P450_CYP7A1-type"/>
</dbReference>
<dbReference type="InterPro" id="IPR050529">
    <property type="entry name" value="CYP450_sterol_14alpha_dmase"/>
</dbReference>
<organism evidence="17 18">
    <name type="scientific">Paralvinella palmiformis</name>
    <dbReference type="NCBI Taxonomy" id="53620"/>
    <lineage>
        <taxon>Eukaryota</taxon>
        <taxon>Metazoa</taxon>
        <taxon>Spiralia</taxon>
        <taxon>Lophotrochozoa</taxon>
        <taxon>Annelida</taxon>
        <taxon>Polychaeta</taxon>
        <taxon>Sedentaria</taxon>
        <taxon>Canalipalpata</taxon>
        <taxon>Terebellida</taxon>
        <taxon>Terebelliformia</taxon>
        <taxon>Alvinellidae</taxon>
        <taxon>Paralvinella</taxon>
    </lineage>
</organism>
<dbReference type="Gene3D" id="1.10.630.10">
    <property type="entry name" value="Cytochrome P450"/>
    <property type="match status" value="1"/>
</dbReference>
<feature type="transmembrane region" description="Helical" evidence="16">
    <location>
        <begin position="6"/>
        <end position="31"/>
    </location>
</feature>
<dbReference type="AlphaFoldDB" id="A0AAD9NCU9"/>
<evidence type="ECO:0000313" key="18">
    <source>
        <dbReference type="Proteomes" id="UP001208570"/>
    </source>
</evidence>
<evidence type="ECO:0000256" key="6">
    <source>
        <dbReference type="ARBA" id="ARBA00022723"/>
    </source>
</evidence>
<dbReference type="GO" id="GO:0016705">
    <property type="term" value="F:oxidoreductase activity, acting on paired donors, with incorporation or reduction of molecular oxygen"/>
    <property type="evidence" value="ECO:0007669"/>
    <property type="project" value="InterPro"/>
</dbReference>
<comment type="caution">
    <text evidence="17">The sequence shown here is derived from an EMBL/GenBank/DDBJ whole genome shotgun (WGS) entry which is preliminary data.</text>
</comment>
<dbReference type="PANTHER" id="PTHR24304:SF2">
    <property type="entry name" value="24-HYDROXYCHOLESTEROL 7-ALPHA-HYDROXYLASE"/>
    <property type="match status" value="1"/>
</dbReference>
<reference evidence="17" key="1">
    <citation type="journal article" date="2023" name="Mol. Biol. Evol.">
        <title>Third-Generation Sequencing Reveals the Adaptive Role of the Epigenome in Three Deep-Sea Polychaetes.</title>
        <authorList>
            <person name="Perez M."/>
            <person name="Aroh O."/>
            <person name="Sun Y."/>
            <person name="Lan Y."/>
            <person name="Juniper S.K."/>
            <person name="Young C.R."/>
            <person name="Angers B."/>
            <person name="Qian P.Y."/>
        </authorList>
    </citation>
    <scope>NUCLEOTIDE SEQUENCE</scope>
    <source>
        <strain evidence="17">P08H-3</strain>
    </source>
</reference>
<evidence type="ECO:0008006" key="19">
    <source>
        <dbReference type="Google" id="ProtNLM"/>
    </source>
</evidence>
<dbReference type="GO" id="GO:0005506">
    <property type="term" value="F:iron ion binding"/>
    <property type="evidence" value="ECO:0007669"/>
    <property type="project" value="InterPro"/>
</dbReference>
<feature type="binding site" evidence="15">
    <location>
        <position position="273"/>
    </location>
    <ligand>
        <name>substrate</name>
    </ligand>
</feature>
<dbReference type="GO" id="GO:0042632">
    <property type="term" value="P:cholesterol homeostasis"/>
    <property type="evidence" value="ECO:0007669"/>
    <property type="project" value="TreeGrafter"/>
</dbReference>
<gene>
    <name evidence="17" type="ORF">LSH36_78g04007</name>
</gene>
<keyword evidence="10" id="KW-0443">Lipid metabolism</keyword>
<comment type="similarity">
    <text evidence="4 13">Belongs to the cytochrome P450 family.</text>
</comment>
<comment type="pathway">
    <text evidence="3">Lipid metabolism; bile acid biosynthesis.</text>
</comment>
<protein>
    <recommendedName>
        <fullName evidence="19">Cytochrome P450</fullName>
    </recommendedName>
</protein>
<keyword evidence="11 13" id="KW-0472">Membrane</keyword>
<dbReference type="GO" id="GO:0006699">
    <property type="term" value="P:bile acid biosynthetic process"/>
    <property type="evidence" value="ECO:0007669"/>
    <property type="project" value="TreeGrafter"/>
</dbReference>
<dbReference type="GO" id="GO:0005789">
    <property type="term" value="C:endoplasmic reticulum membrane"/>
    <property type="evidence" value="ECO:0007669"/>
    <property type="project" value="UniProtKB-SubCell"/>
</dbReference>
<dbReference type="GO" id="GO:0008395">
    <property type="term" value="F:steroid hydroxylase activity"/>
    <property type="evidence" value="ECO:0007669"/>
    <property type="project" value="TreeGrafter"/>
</dbReference>
<evidence type="ECO:0000256" key="8">
    <source>
        <dbReference type="ARBA" id="ARBA00023002"/>
    </source>
</evidence>
<dbReference type="InterPro" id="IPR001128">
    <property type="entry name" value="Cyt_P450"/>
</dbReference>
<evidence type="ECO:0000313" key="17">
    <source>
        <dbReference type="EMBL" id="KAK2163526.1"/>
    </source>
</evidence>
<feature type="binding site" evidence="15">
    <location>
        <position position="114"/>
    </location>
    <ligand>
        <name>substrate</name>
    </ligand>
</feature>
<dbReference type="Pfam" id="PF00067">
    <property type="entry name" value="p450"/>
    <property type="match status" value="2"/>
</dbReference>
<comment type="cofactor">
    <cofactor evidence="1 13 14">
        <name>heme</name>
        <dbReference type="ChEBI" id="CHEBI:30413"/>
    </cofactor>
</comment>
<keyword evidence="9 13" id="KW-0408">Iron</keyword>
<dbReference type="EMBL" id="JAODUP010000078">
    <property type="protein sequence ID" value="KAK2163526.1"/>
    <property type="molecule type" value="Genomic_DNA"/>
</dbReference>
<keyword evidence="18" id="KW-1185">Reference proteome</keyword>
<evidence type="ECO:0000256" key="5">
    <source>
        <dbReference type="ARBA" id="ARBA00022617"/>
    </source>
</evidence>
<evidence type="ECO:0000256" key="11">
    <source>
        <dbReference type="ARBA" id="ARBA00023136"/>
    </source>
</evidence>
<dbReference type="SUPFAM" id="SSF48264">
    <property type="entry name" value="Cytochrome P450"/>
    <property type="match status" value="1"/>
</dbReference>
<evidence type="ECO:0000256" key="2">
    <source>
        <dbReference type="ARBA" id="ARBA00004586"/>
    </source>
</evidence>
<accession>A0AAD9NCU9</accession>
<keyword evidence="7 13" id="KW-0256">Endoplasmic reticulum</keyword>
<evidence type="ECO:0000256" key="3">
    <source>
        <dbReference type="ARBA" id="ARBA00004860"/>
    </source>
</evidence>